<dbReference type="InterPro" id="IPR011765">
    <property type="entry name" value="Pept_M16_N"/>
</dbReference>
<proteinExistence type="inferred from homology"/>
<reference evidence="5" key="1">
    <citation type="submission" date="2018-05" db="EMBL/GenBank/DDBJ databases">
        <authorList>
            <person name="Lanie J.A."/>
            <person name="Ng W.-L."/>
            <person name="Kazmierczak K.M."/>
            <person name="Andrzejewski T.M."/>
            <person name="Davidsen T.M."/>
            <person name="Wayne K.J."/>
            <person name="Tettelin H."/>
            <person name="Glass J.I."/>
            <person name="Rusch D."/>
            <person name="Podicherti R."/>
            <person name="Tsui H.-C.T."/>
            <person name="Winkler M.E."/>
        </authorList>
    </citation>
    <scope>NUCLEOTIDE SEQUENCE</scope>
</reference>
<dbReference type="GO" id="GO:0046872">
    <property type="term" value="F:metal ion binding"/>
    <property type="evidence" value="ECO:0007669"/>
    <property type="project" value="InterPro"/>
</dbReference>
<feature type="domain" description="Peptidase M16 C-terminal" evidence="4">
    <location>
        <begin position="197"/>
        <end position="372"/>
    </location>
</feature>
<dbReference type="Pfam" id="PF00675">
    <property type="entry name" value="Peptidase_M16"/>
    <property type="match status" value="1"/>
</dbReference>
<dbReference type="InterPro" id="IPR011249">
    <property type="entry name" value="Metalloenz_LuxS/M16"/>
</dbReference>
<sequence length="456" mass="50817">MMFISRLITICLVLLVCHQIGLQATSQSIEFTETILDNGLRIVVAEDHVAPVVSIAVNYEVGSRDERRGRTGFAHLFEHMMFEGSENVGDGEHVLLIGNNGGDVNGTTNKDRTIYFERMPSNQLDLALFLEADRMASLDITQENLDNQRQAVQEERRLRIDNQPYGHVFEVVDELAYTNFAYAHSVIGSMTDLSAATITDVASFFRTYYAPNNAVLAIVGDVDSETAIEKARQRFGSIPRQPDPPRVDLTEPTQATERRASYDDPLARLARIDIAYHIPESLSSDHDALSVLATVLSSGRSSRLYQSIVRETQLGVNVGAFAVDNRGPTLFRVVGIAAPGADVFQLETNIYEQIERIKQEPVEAWELEKARNGARRSFVSSLGSSLQRAIALSRYALFYGDPGLINSRAERVADVSFEDLQRVARQYLVKNNRTVVVTQPASADEQTQESPREEQF</sequence>
<dbReference type="InterPro" id="IPR007863">
    <property type="entry name" value="Peptidase_M16_C"/>
</dbReference>
<gene>
    <name evidence="5" type="ORF">METZ01_LOCUS1593</name>
</gene>
<evidence type="ECO:0000256" key="2">
    <source>
        <dbReference type="SAM" id="MobiDB-lite"/>
    </source>
</evidence>
<dbReference type="SUPFAM" id="SSF63411">
    <property type="entry name" value="LuxS/MPP-like metallohydrolase"/>
    <property type="match status" value="2"/>
</dbReference>
<accession>A0A381N2P2</accession>
<dbReference type="PANTHER" id="PTHR11851:SF49">
    <property type="entry name" value="MITOCHONDRIAL-PROCESSING PEPTIDASE SUBUNIT ALPHA"/>
    <property type="match status" value="1"/>
</dbReference>
<evidence type="ECO:0000259" key="3">
    <source>
        <dbReference type="Pfam" id="PF00675"/>
    </source>
</evidence>
<dbReference type="EMBL" id="UINC01000083">
    <property type="protein sequence ID" value="SUZ48739.1"/>
    <property type="molecule type" value="Genomic_DNA"/>
</dbReference>
<feature type="domain" description="Peptidase M16 N-terminal" evidence="3">
    <location>
        <begin position="41"/>
        <end position="188"/>
    </location>
</feature>
<dbReference type="Gene3D" id="3.30.830.10">
    <property type="entry name" value="Metalloenzyme, LuxS/M16 peptidase-like"/>
    <property type="match status" value="2"/>
</dbReference>
<name>A0A381N2P2_9ZZZZ</name>
<protein>
    <recommendedName>
        <fullName evidence="6">Peptidase M16 N-terminal domain-containing protein</fullName>
    </recommendedName>
</protein>
<dbReference type="Pfam" id="PF05193">
    <property type="entry name" value="Peptidase_M16_C"/>
    <property type="match status" value="1"/>
</dbReference>
<dbReference type="PANTHER" id="PTHR11851">
    <property type="entry name" value="METALLOPROTEASE"/>
    <property type="match status" value="1"/>
</dbReference>
<evidence type="ECO:0000256" key="1">
    <source>
        <dbReference type="ARBA" id="ARBA00007261"/>
    </source>
</evidence>
<comment type="similarity">
    <text evidence="1">Belongs to the peptidase M16 family.</text>
</comment>
<dbReference type="AlphaFoldDB" id="A0A381N2P2"/>
<evidence type="ECO:0008006" key="6">
    <source>
        <dbReference type="Google" id="ProtNLM"/>
    </source>
</evidence>
<dbReference type="InterPro" id="IPR050361">
    <property type="entry name" value="MPP/UQCRC_Complex"/>
</dbReference>
<organism evidence="5">
    <name type="scientific">marine metagenome</name>
    <dbReference type="NCBI Taxonomy" id="408172"/>
    <lineage>
        <taxon>unclassified sequences</taxon>
        <taxon>metagenomes</taxon>
        <taxon>ecological metagenomes</taxon>
    </lineage>
</organism>
<feature type="region of interest" description="Disordered" evidence="2">
    <location>
        <begin position="234"/>
        <end position="258"/>
    </location>
</feature>
<evidence type="ECO:0000313" key="5">
    <source>
        <dbReference type="EMBL" id="SUZ48739.1"/>
    </source>
</evidence>
<evidence type="ECO:0000259" key="4">
    <source>
        <dbReference type="Pfam" id="PF05193"/>
    </source>
</evidence>